<evidence type="ECO:0000256" key="8">
    <source>
        <dbReference type="ARBA" id="ARBA00023143"/>
    </source>
</evidence>
<evidence type="ECO:0000256" key="3">
    <source>
        <dbReference type="ARBA" id="ARBA00021717"/>
    </source>
</evidence>
<proteinExistence type="inferred from homology"/>
<comment type="similarity">
    <text evidence="2 10">Belongs to the FliR/MopE/SpaR family.</text>
</comment>
<accession>A0ABV7WM90</accession>
<comment type="function">
    <text evidence="1 10">Role in flagellar biosynthesis.</text>
</comment>
<evidence type="ECO:0000256" key="9">
    <source>
        <dbReference type="NCBIfam" id="TIGR01400"/>
    </source>
</evidence>
<comment type="subcellular location">
    <subcellularLocation>
        <location evidence="10">Cell membrane</location>
        <topology evidence="10">Multi-pass membrane protein</topology>
    </subcellularLocation>
    <subcellularLocation>
        <location evidence="10">Bacterial flagellum basal body</location>
    </subcellularLocation>
</comment>
<comment type="caution">
    <text evidence="11">The sequence shown here is derived from an EMBL/GenBank/DDBJ whole genome shotgun (WGS) entry which is preliminary data.</text>
</comment>
<evidence type="ECO:0000256" key="6">
    <source>
        <dbReference type="ARBA" id="ARBA00022989"/>
    </source>
</evidence>
<keyword evidence="11" id="KW-0282">Flagellum</keyword>
<evidence type="ECO:0000256" key="4">
    <source>
        <dbReference type="ARBA" id="ARBA00022475"/>
    </source>
</evidence>
<keyword evidence="5 10" id="KW-0812">Transmembrane</keyword>
<dbReference type="InterPro" id="IPR006303">
    <property type="entry name" value="FliR"/>
</dbReference>
<dbReference type="PANTHER" id="PTHR30065">
    <property type="entry name" value="FLAGELLAR BIOSYNTHETIC PROTEIN FLIR"/>
    <property type="match status" value="1"/>
</dbReference>
<evidence type="ECO:0000313" key="11">
    <source>
        <dbReference type="EMBL" id="MFC3700436.1"/>
    </source>
</evidence>
<dbReference type="EMBL" id="JBHRYN010000005">
    <property type="protein sequence ID" value="MFC3700436.1"/>
    <property type="molecule type" value="Genomic_DNA"/>
</dbReference>
<feature type="transmembrane region" description="Helical" evidence="10">
    <location>
        <begin position="120"/>
        <end position="141"/>
    </location>
</feature>
<dbReference type="InterPro" id="IPR002010">
    <property type="entry name" value="T3SS_IM_R"/>
</dbReference>
<dbReference type="NCBIfam" id="TIGR01400">
    <property type="entry name" value="fliR"/>
    <property type="match status" value="1"/>
</dbReference>
<keyword evidence="4 10" id="KW-1003">Cell membrane</keyword>
<feature type="transmembrane region" description="Helical" evidence="10">
    <location>
        <begin position="79"/>
        <end position="99"/>
    </location>
</feature>
<name>A0ABV7WM90_9GAMM</name>
<reference evidence="12" key="1">
    <citation type="journal article" date="2019" name="Int. J. Syst. Evol. Microbiol.">
        <title>The Global Catalogue of Microorganisms (GCM) 10K type strain sequencing project: providing services to taxonomists for standard genome sequencing and annotation.</title>
        <authorList>
            <consortium name="The Broad Institute Genomics Platform"/>
            <consortium name="The Broad Institute Genome Sequencing Center for Infectious Disease"/>
            <person name="Wu L."/>
            <person name="Ma J."/>
        </authorList>
    </citation>
    <scope>NUCLEOTIDE SEQUENCE [LARGE SCALE GENOMIC DNA]</scope>
    <source>
        <strain evidence="12">CECT 8288</strain>
    </source>
</reference>
<feature type="transmembrane region" description="Helical" evidence="10">
    <location>
        <begin position="12"/>
        <end position="34"/>
    </location>
</feature>
<evidence type="ECO:0000256" key="5">
    <source>
        <dbReference type="ARBA" id="ARBA00022692"/>
    </source>
</evidence>
<feature type="transmembrane region" description="Helical" evidence="10">
    <location>
        <begin position="214"/>
        <end position="237"/>
    </location>
</feature>
<gene>
    <name evidence="11" type="primary">fliR</name>
    <name evidence="11" type="ORF">ACFOND_02205</name>
</gene>
<dbReference type="Pfam" id="PF01311">
    <property type="entry name" value="Bac_export_1"/>
    <property type="match status" value="1"/>
</dbReference>
<keyword evidence="6 10" id="KW-1133">Transmembrane helix</keyword>
<keyword evidence="11" id="KW-0966">Cell projection</keyword>
<feature type="transmembrane region" description="Helical" evidence="10">
    <location>
        <begin position="46"/>
        <end position="67"/>
    </location>
</feature>
<evidence type="ECO:0000313" key="12">
    <source>
        <dbReference type="Proteomes" id="UP001595710"/>
    </source>
</evidence>
<evidence type="ECO:0000256" key="1">
    <source>
        <dbReference type="ARBA" id="ARBA00002578"/>
    </source>
</evidence>
<dbReference type="PANTHER" id="PTHR30065:SF8">
    <property type="entry name" value="FLAGELLAR BIOSYNTHETIC PROTEIN FLIR"/>
    <property type="match status" value="1"/>
</dbReference>
<protein>
    <recommendedName>
        <fullName evidence="3 9">Flagellar biosynthetic protein FliR</fullName>
    </recommendedName>
</protein>
<evidence type="ECO:0000256" key="10">
    <source>
        <dbReference type="RuleBase" id="RU362071"/>
    </source>
</evidence>
<sequence length="258" mass="28449">MLYVTDEVIASWVSHFLWPFFRLSGFLVIVPIMGSRLVPARVRISLAFLMTLIIYPLMPAMPVIEAVNLQNFIMIAEQIIIGTTLGFIVLMMMQVFVLAGQTISMQMGLGFASMVDPSNGISVAVLSQWYQVLVTLVFLAINGHLLVLEVVIDSFYTLPIGEGLFGADQWRVLAEFGSWLYKASLTLALPAITALLLVNLAFGVMTRAAPQLNVFALGFPVTMMTGLVIVWVSYAAAAPLVEQFLETHVSLMRALIRF</sequence>
<evidence type="ECO:0000256" key="2">
    <source>
        <dbReference type="ARBA" id="ARBA00009772"/>
    </source>
</evidence>
<keyword evidence="8 10" id="KW-0975">Bacterial flagellum</keyword>
<evidence type="ECO:0000256" key="7">
    <source>
        <dbReference type="ARBA" id="ARBA00023136"/>
    </source>
</evidence>
<dbReference type="RefSeq" id="WP_215999565.1">
    <property type="nucleotide sequence ID" value="NZ_JAUFQI010000001.1"/>
</dbReference>
<organism evidence="11 12">
    <name type="scientific">Reinekea marina</name>
    <dbReference type="NCBI Taxonomy" id="1310421"/>
    <lineage>
        <taxon>Bacteria</taxon>
        <taxon>Pseudomonadati</taxon>
        <taxon>Pseudomonadota</taxon>
        <taxon>Gammaproteobacteria</taxon>
        <taxon>Oceanospirillales</taxon>
        <taxon>Saccharospirillaceae</taxon>
        <taxon>Reinekea</taxon>
    </lineage>
</organism>
<feature type="transmembrane region" description="Helical" evidence="10">
    <location>
        <begin position="179"/>
        <end position="202"/>
    </location>
</feature>
<keyword evidence="12" id="KW-1185">Reference proteome</keyword>
<dbReference type="Proteomes" id="UP001595710">
    <property type="component" value="Unassembled WGS sequence"/>
</dbReference>
<keyword evidence="11" id="KW-0969">Cilium</keyword>
<keyword evidence="7 10" id="KW-0472">Membrane</keyword>